<evidence type="ECO:0000313" key="2">
    <source>
        <dbReference type="EMBL" id="GGC71448.1"/>
    </source>
</evidence>
<feature type="region of interest" description="Disordered" evidence="1">
    <location>
        <begin position="1"/>
        <end position="88"/>
    </location>
</feature>
<organism evidence="2 3">
    <name type="scientific">Pedobacter quisquiliarum</name>
    <dbReference type="NCBI Taxonomy" id="1834438"/>
    <lineage>
        <taxon>Bacteria</taxon>
        <taxon>Pseudomonadati</taxon>
        <taxon>Bacteroidota</taxon>
        <taxon>Sphingobacteriia</taxon>
        <taxon>Sphingobacteriales</taxon>
        <taxon>Sphingobacteriaceae</taxon>
        <taxon>Pedobacter</taxon>
    </lineage>
</organism>
<dbReference type="EMBL" id="BMIL01000009">
    <property type="protein sequence ID" value="GGC71448.1"/>
    <property type="molecule type" value="Genomic_DNA"/>
</dbReference>
<dbReference type="Proteomes" id="UP000651668">
    <property type="component" value="Unassembled WGS sequence"/>
</dbReference>
<evidence type="ECO:0000256" key="1">
    <source>
        <dbReference type="SAM" id="MobiDB-lite"/>
    </source>
</evidence>
<feature type="compositionally biased region" description="Basic and acidic residues" evidence="1">
    <location>
        <begin position="71"/>
        <end position="88"/>
    </location>
</feature>
<dbReference type="AlphaFoldDB" id="A0A916XHT0"/>
<sequence length="88" mass="9777">MLIMETSNSNENMAQNPSAGESLIPDPKPELQHDEQDNLGLDADRSSDNQTLSRRYNIDNDVISGNPDGEDDRRDSDETRGSSPLMDK</sequence>
<reference evidence="2" key="1">
    <citation type="journal article" date="2014" name="Int. J. Syst. Evol. Microbiol.">
        <title>Complete genome sequence of Corynebacterium casei LMG S-19264T (=DSM 44701T), isolated from a smear-ripened cheese.</title>
        <authorList>
            <consortium name="US DOE Joint Genome Institute (JGI-PGF)"/>
            <person name="Walter F."/>
            <person name="Albersmeier A."/>
            <person name="Kalinowski J."/>
            <person name="Ruckert C."/>
        </authorList>
    </citation>
    <scope>NUCLEOTIDE SEQUENCE</scope>
    <source>
        <strain evidence="2">CGMCC 1.15343</strain>
    </source>
</reference>
<protein>
    <submittedName>
        <fullName evidence="2">Uncharacterized protein</fullName>
    </submittedName>
</protein>
<keyword evidence="3" id="KW-1185">Reference proteome</keyword>
<feature type="compositionally biased region" description="Polar residues" evidence="1">
    <location>
        <begin position="1"/>
        <end position="19"/>
    </location>
</feature>
<proteinExistence type="predicted"/>
<feature type="compositionally biased region" description="Basic and acidic residues" evidence="1">
    <location>
        <begin position="27"/>
        <end position="47"/>
    </location>
</feature>
<accession>A0A916XHT0</accession>
<evidence type="ECO:0000313" key="3">
    <source>
        <dbReference type="Proteomes" id="UP000651668"/>
    </source>
</evidence>
<comment type="caution">
    <text evidence="2">The sequence shown here is derived from an EMBL/GenBank/DDBJ whole genome shotgun (WGS) entry which is preliminary data.</text>
</comment>
<name>A0A916XHT0_9SPHI</name>
<reference evidence="2" key="2">
    <citation type="submission" date="2020-09" db="EMBL/GenBank/DDBJ databases">
        <authorList>
            <person name="Sun Q."/>
            <person name="Zhou Y."/>
        </authorList>
    </citation>
    <scope>NUCLEOTIDE SEQUENCE</scope>
    <source>
        <strain evidence="2">CGMCC 1.15343</strain>
    </source>
</reference>
<gene>
    <name evidence="2" type="ORF">GCM10011387_26170</name>
</gene>